<dbReference type="AlphaFoldDB" id="A0A9P6L0J6"/>
<name>A0A9P6L0J6_9AGAM</name>
<organism evidence="1 2">
    <name type="scientific">Thelephora terrestris</name>
    <dbReference type="NCBI Taxonomy" id="56493"/>
    <lineage>
        <taxon>Eukaryota</taxon>
        <taxon>Fungi</taxon>
        <taxon>Dikarya</taxon>
        <taxon>Basidiomycota</taxon>
        <taxon>Agaricomycotina</taxon>
        <taxon>Agaricomycetes</taxon>
        <taxon>Thelephorales</taxon>
        <taxon>Thelephoraceae</taxon>
        <taxon>Thelephora</taxon>
    </lineage>
</organism>
<comment type="caution">
    <text evidence="1">The sequence shown here is derived from an EMBL/GenBank/DDBJ whole genome shotgun (WGS) entry which is preliminary data.</text>
</comment>
<proteinExistence type="predicted"/>
<keyword evidence="2" id="KW-1185">Reference proteome</keyword>
<protein>
    <submittedName>
        <fullName evidence="1">Uncharacterized protein</fullName>
    </submittedName>
</protein>
<reference evidence="1" key="2">
    <citation type="submission" date="2020-11" db="EMBL/GenBank/DDBJ databases">
        <authorList>
            <consortium name="DOE Joint Genome Institute"/>
            <person name="Kuo A."/>
            <person name="Miyauchi S."/>
            <person name="Kiss E."/>
            <person name="Drula E."/>
            <person name="Kohler A."/>
            <person name="Sanchez-Garcia M."/>
            <person name="Andreopoulos B."/>
            <person name="Barry K.W."/>
            <person name="Bonito G."/>
            <person name="Buee M."/>
            <person name="Carver A."/>
            <person name="Chen C."/>
            <person name="Cichocki N."/>
            <person name="Clum A."/>
            <person name="Culley D."/>
            <person name="Crous P.W."/>
            <person name="Fauchery L."/>
            <person name="Girlanda M."/>
            <person name="Hayes R."/>
            <person name="Keri Z."/>
            <person name="Labutti K."/>
            <person name="Lipzen A."/>
            <person name="Lombard V."/>
            <person name="Magnuson J."/>
            <person name="Maillard F."/>
            <person name="Morin E."/>
            <person name="Murat C."/>
            <person name="Nolan M."/>
            <person name="Ohm R."/>
            <person name="Pangilinan J."/>
            <person name="Pereira M."/>
            <person name="Perotto S."/>
            <person name="Peter M."/>
            <person name="Riley R."/>
            <person name="Sitrit Y."/>
            <person name="Stielow B."/>
            <person name="Szollosi G."/>
            <person name="Zifcakova L."/>
            <person name="Stursova M."/>
            <person name="Spatafora J.W."/>
            <person name="Tedersoo L."/>
            <person name="Vaario L.-M."/>
            <person name="Yamada A."/>
            <person name="Yan M."/>
            <person name="Wang P."/>
            <person name="Xu J."/>
            <person name="Bruns T."/>
            <person name="Baldrian P."/>
            <person name="Vilgalys R."/>
            <person name="Henrissat B."/>
            <person name="Grigoriev I.V."/>
            <person name="Hibbett D."/>
            <person name="Nagy L.G."/>
            <person name="Martin F.M."/>
        </authorList>
    </citation>
    <scope>NUCLEOTIDE SEQUENCE</scope>
    <source>
        <strain evidence="1">UH-Tt-Lm1</strain>
    </source>
</reference>
<gene>
    <name evidence="1" type="ORF">BJ322DRAFT_1025878</name>
</gene>
<dbReference type="EMBL" id="WIUZ02000067">
    <property type="protein sequence ID" value="KAF9777221.1"/>
    <property type="molecule type" value="Genomic_DNA"/>
</dbReference>
<feature type="non-terminal residue" evidence="1">
    <location>
        <position position="1"/>
    </location>
</feature>
<reference evidence="1" key="1">
    <citation type="journal article" date="2020" name="Nat. Commun.">
        <title>Large-scale genome sequencing of mycorrhizal fungi provides insights into the early evolution of symbiotic traits.</title>
        <authorList>
            <person name="Miyauchi S."/>
            <person name="Kiss E."/>
            <person name="Kuo A."/>
            <person name="Drula E."/>
            <person name="Kohler A."/>
            <person name="Sanchez-Garcia M."/>
            <person name="Morin E."/>
            <person name="Andreopoulos B."/>
            <person name="Barry K.W."/>
            <person name="Bonito G."/>
            <person name="Buee M."/>
            <person name="Carver A."/>
            <person name="Chen C."/>
            <person name="Cichocki N."/>
            <person name="Clum A."/>
            <person name="Culley D."/>
            <person name="Crous P.W."/>
            <person name="Fauchery L."/>
            <person name="Girlanda M."/>
            <person name="Hayes R.D."/>
            <person name="Keri Z."/>
            <person name="LaButti K."/>
            <person name="Lipzen A."/>
            <person name="Lombard V."/>
            <person name="Magnuson J."/>
            <person name="Maillard F."/>
            <person name="Murat C."/>
            <person name="Nolan M."/>
            <person name="Ohm R.A."/>
            <person name="Pangilinan J."/>
            <person name="Pereira M.F."/>
            <person name="Perotto S."/>
            <person name="Peter M."/>
            <person name="Pfister S."/>
            <person name="Riley R."/>
            <person name="Sitrit Y."/>
            <person name="Stielow J.B."/>
            <person name="Szollosi G."/>
            <person name="Zifcakova L."/>
            <person name="Stursova M."/>
            <person name="Spatafora J.W."/>
            <person name="Tedersoo L."/>
            <person name="Vaario L.M."/>
            <person name="Yamada A."/>
            <person name="Yan M."/>
            <person name="Wang P."/>
            <person name="Xu J."/>
            <person name="Bruns T."/>
            <person name="Baldrian P."/>
            <person name="Vilgalys R."/>
            <person name="Dunand C."/>
            <person name="Henrissat B."/>
            <person name="Grigoriev I.V."/>
            <person name="Hibbett D."/>
            <person name="Nagy L.G."/>
            <person name="Martin F.M."/>
        </authorList>
    </citation>
    <scope>NUCLEOTIDE SEQUENCE</scope>
    <source>
        <strain evidence="1">UH-Tt-Lm1</strain>
    </source>
</reference>
<sequence>MTSSCLISGIFELSTGMRCFPPYYATYSSSLKFIDKDKEVDCGISMQTYTPPSHDLYADKTFVWAAFNAALPASGEWIFDAISCIPLEIQQMPPKTSHIAVITGVIHSATEHGGIRSFFALSASEYTKAVSQITQIEFTRGGNSCYFTNEAHWPPRDRTPEAAALHPCGQWKSQGRK</sequence>
<accession>A0A9P6L0J6</accession>
<evidence type="ECO:0000313" key="2">
    <source>
        <dbReference type="Proteomes" id="UP000736335"/>
    </source>
</evidence>
<dbReference type="Proteomes" id="UP000736335">
    <property type="component" value="Unassembled WGS sequence"/>
</dbReference>
<evidence type="ECO:0000313" key="1">
    <source>
        <dbReference type="EMBL" id="KAF9777221.1"/>
    </source>
</evidence>